<accession>Q6IJL9</accession>
<protein>
    <submittedName>
        <fullName evidence="1">HDC14629</fullName>
    </submittedName>
</protein>
<organism evidence="1">
    <name type="scientific">Drosophila melanogaster</name>
    <name type="common">Fruit fly</name>
    <dbReference type="NCBI Taxonomy" id="7227"/>
    <lineage>
        <taxon>Eukaryota</taxon>
        <taxon>Metazoa</taxon>
        <taxon>Ecdysozoa</taxon>
        <taxon>Arthropoda</taxon>
        <taxon>Hexapoda</taxon>
        <taxon>Insecta</taxon>
        <taxon>Pterygota</taxon>
        <taxon>Neoptera</taxon>
        <taxon>Endopterygota</taxon>
        <taxon>Diptera</taxon>
        <taxon>Brachycera</taxon>
        <taxon>Muscomorpha</taxon>
        <taxon>Ephydroidea</taxon>
        <taxon>Drosophilidae</taxon>
        <taxon>Drosophila</taxon>
        <taxon>Sophophora</taxon>
    </lineage>
</organism>
<name>Q6IJL9_DROME</name>
<dbReference type="EMBL" id="BK002697">
    <property type="protein sequence ID" value="DAA04202.1"/>
    <property type="molecule type" value="Genomic_DNA"/>
</dbReference>
<gene>
    <name evidence="1" type="ORF">HDC14629</name>
</gene>
<evidence type="ECO:0000313" key="1">
    <source>
        <dbReference type="EMBL" id="DAA04202.1"/>
    </source>
</evidence>
<reference evidence="1" key="1">
    <citation type="journal article" date="2003" name="Genome Biol.">
        <title>An integrated gene annotation and transcriptional profiling approach towards the full gene content of the Drosophila genome.</title>
        <authorList>
            <person name="Hild M."/>
            <person name="Beckmann B."/>
            <person name="Haas S.A."/>
            <person name="Koch B."/>
            <person name="Solovyev V."/>
            <person name="Busold C."/>
            <person name="Fellenberg K."/>
            <person name="Boutros M."/>
            <person name="Vingron M."/>
            <person name="Sauer F."/>
            <person name="Hoheisel J.D."/>
            <person name="Paro R."/>
        </authorList>
    </citation>
    <scope>NUCLEOTIDE SEQUENCE</scope>
</reference>
<sequence>MDDYGETCGMVSTNVAWAWSTAWVRDCDRDRVQVWASADLAYGMVPFTCGSNGHPGLATLPLQCPIMKVEEK</sequence>
<dbReference type="AlphaFoldDB" id="Q6IJL9"/>
<proteinExistence type="predicted"/>